<keyword evidence="2" id="KW-1185">Reference proteome</keyword>
<organism evidence="1 2">
    <name type="scientific">Komagataeibacter oboediens</name>
    <dbReference type="NCBI Taxonomy" id="65958"/>
    <lineage>
        <taxon>Bacteria</taxon>
        <taxon>Pseudomonadati</taxon>
        <taxon>Pseudomonadota</taxon>
        <taxon>Alphaproteobacteria</taxon>
        <taxon>Acetobacterales</taxon>
        <taxon>Acetobacteraceae</taxon>
        <taxon>Komagataeibacter</taxon>
    </lineage>
</organism>
<evidence type="ECO:0008006" key="3">
    <source>
        <dbReference type="Google" id="ProtNLM"/>
    </source>
</evidence>
<dbReference type="Proteomes" id="UP001519538">
    <property type="component" value="Unassembled WGS sequence"/>
</dbReference>
<comment type="caution">
    <text evidence="1">The sequence shown here is derived from an EMBL/GenBank/DDBJ whole genome shotgun (WGS) entry which is preliminary data.</text>
</comment>
<dbReference type="GeneID" id="79188964"/>
<name>A0ABS5STA5_9PROT</name>
<sequence length="120" mass="12969">MAGSTVGIFSAWWKGQKIEIKPGATLRLPGNQNKTETAGGTGFRYGQYQIGQFKCTAVLPKGGSLAAFTPDDQDELQVMADTGQQWVFPDAYILDAPDLADSGGNMPLTFNMNTYKELIS</sequence>
<accession>A0ABS5STA5</accession>
<proteinExistence type="predicted"/>
<dbReference type="InterPro" id="IPR019596">
    <property type="entry name" value="Phage_Mu_GpM_tail_tub"/>
</dbReference>
<evidence type="ECO:0000313" key="1">
    <source>
        <dbReference type="EMBL" id="MBT0676595.1"/>
    </source>
</evidence>
<evidence type="ECO:0000313" key="2">
    <source>
        <dbReference type="Proteomes" id="UP001519538"/>
    </source>
</evidence>
<dbReference type="Pfam" id="PF10618">
    <property type="entry name" value="Tail_tube"/>
    <property type="match status" value="1"/>
</dbReference>
<reference evidence="1 2" key="1">
    <citation type="journal article" date="2021" name="Astrobiology">
        <title>Bacterial Cellulose Retains Robustness but Its Synthesis Declines After Exposure to a Mars-Like Environment Simulated Outside the International Space Station.</title>
        <authorList>
            <person name="Orlovska I."/>
            <person name="Podolich O."/>
            <person name="Kukharenko O."/>
            <person name="Zaets I."/>
            <person name="Reva O."/>
            <person name="Khirunenko L."/>
            <person name="Zmejkoski D."/>
            <person name="Rogalsky S."/>
            <person name="Barh D."/>
            <person name="Tiwari S."/>
            <person name="Kumavath R."/>
            <person name="Goes-Neto A."/>
            <person name="Azevedo V."/>
            <person name="Brenig B."/>
            <person name="Ghosh P."/>
            <person name="de Vera J.P."/>
            <person name="Kozyrovska N."/>
        </authorList>
    </citation>
    <scope>NUCLEOTIDE SEQUENCE [LARGE SCALE GENOMIC DNA]</scope>
    <source>
        <strain evidence="1 2">IMBG 311</strain>
    </source>
</reference>
<gene>
    <name evidence="1" type="ORF">HNO79_14525</name>
</gene>
<dbReference type="EMBL" id="JABLUU010000021">
    <property type="protein sequence ID" value="MBT0676595.1"/>
    <property type="molecule type" value="Genomic_DNA"/>
</dbReference>
<protein>
    <recommendedName>
        <fullName evidence="3">Phage tail protein</fullName>
    </recommendedName>
</protein>
<dbReference type="RefSeq" id="WP_214165756.1">
    <property type="nucleotide sequence ID" value="NZ_JABLUU010000021.1"/>
</dbReference>